<dbReference type="PANTHER" id="PTHR44943">
    <property type="entry name" value="CELLULOSE SYNTHASE OPERON PROTEIN C"/>
    <property type="match status" value="1"/>
</dbReference>
<dbReference type="InterPro" id="IPR019734">
    <property type="entry name" value="TPR_rpt"/>
</dbReference>
<feature type="non-terminal residue" evidence="3">
    <location>
        <position position="1"/>
    </location>
</feature>
<dbReference type="PANTHER" id="PTHR44943:SF8">
    <property type="entry name" value="TPR REPEAT-CONTAINING PROTEIN MJ0263"/>
    <property type="match status" value="1"/>
</dbReference>
<keyword evidence="1" id="KW-0677">Repeat</keyword>
<dbReference type="InterPro" id="IPR051685">
    <property type="entry name" value="Ycf3/AcsC/BcsC/TPR_MFPF"/>
</dbReference>
<evidence type="ECO:0000256" key="2">
    <source>
        <dbReference type="ARBA" id="ARBA00022803"/>
    </source>
</evidence>
<dbReference type="EMBL" id="UINC01071763">
    <property type="protein sequence ID" value="SVC06929.1"/>
    <property type="molecule type" value="Genomic_DNA"/>
</dbReference>
<reference evidence="3" key="1">
    <citation type="submission" date="2018-05" db="EMBL/GenBank/DDBJ databases">
        <authorList>
            <person name="Lanie J.A."/>
            <person name="Ng W.-L."/>
            <person name="Kazmierczak K.M."/>
            <person name="Andrzejewski T.M."/>
            <person name="Davidsen T.M."/>
            <person name="Wayne K.J."/>
            <person name="Tettelin H."/>
            <person name="Glass J.I."/>
            <person name="Rusch D."/>
            <person name="Podicherti R."/>
            <person name="Tsui H.-C.T."/>
            <person name="Winkler M.E."/>
        </authorList>
    </citation>
    <scope>NUCLEOTIDE SEQUENCE</scope>
</reference>
<name>A0A382J5M9_9ZZZZ</name>
<dbReference type="Pfam" id="PF13432">
    <property type="entry name" value="TPR_16"/>
    <property type="match status" value="1"/>
</dbReference>
<dbReference type="Pfam" id="PF13174">
    <property type="entry name" value="TPR_6"/>
    <property type="match status" value="1"/>
</dbReference>
<dbReference type="Gene3D" id="1.25.40.10">
    <property type="entry name" value="Tetratricopeptide repeat domain"/>
    <property type="match status" value="2"/>
</dbReference>
<feature type="non-terminal residue" evidence="3">
    <location>
        <position position="351"/>
    </location>
</feature>
<dbReference type="AlphaFoldDB" id="A0A382J5M9"/>
<organism evidence="3">
    <name type="scientific">marine metagenome</name>
    <dbReference type="NCBI Taxonomy" id="408172"/>
    <lineage>
        <taxon>unclassified sequences</taxon>
        <taxon>metagenomes</taxon>
        <taxon>ecological metagenomes</taxon>
    </lineage>
</organism>
<dbReference type="SMART" id="SM00028">
    <property type="entry name" value="TPR"/>
    <property type="match status" value="4"/>
</dbReference>
<accession>A0A382J5M9</accession>
<protein>
    <submittedName>
        <fullName evidence="3">Uncharacterized protein</fullName>
    </submittedName>
</protein>
<gene>
    <name evidence="3" type="ORF">METZ01_LOCUS259783</name>
</gene>
<dbReference type="SUPFAM" id="SSF48452">
    <property type="entry name" value="TPR-like"/>
    <property type="match status" value="3"/>
</dbReference>
<sequence>ANGKLYSDYRRFSENATNDETRQEFADLAQTALEGAQAAFRQVIDTATNDQLRGQAYGRLIELFYEAQQFDRVIETSAQLIGAYGSSPLAKTGYYNTGWAYFETKRYEESIEAFQALLDRFPAGFEADRSLFQMGECYLELERYEEAIDVYSELVKRQRIDELTEAELEQIRREKLAGLVDETALELAAKAQIRVGTCYARLGKYDEGVEAYRTVIERFATERDLVEEAYLQMARLYDDGGNAEAAVATYREAIRETSDRTLRARIQYALAERLLVRDQYADSITEFRIYLQAYGDRAAQAGFSTSRVRYRLGSAYQRWAQVSIEAGSRPIAHERLNGAIAHYDTLLTQDP</sequence>
<keyword evidence="2" id="KW-0802">TPR repeat</keyword>
<dbReference type="PROSITE" id="PS50005">
    <property type="entry name" value="TPR"/>
    <property type="match status" value="4"/>
</dbReference>
<dbReference type="InterPro" id="IPR011990">
    <property type="entry name" value="TPR-like_helical_dom_sf"/>
</dbReference>
<proteinExistence type="predicted"/>
<dbReference type="Pfam" id="PF13424">
    <property type="entry name" value="TPR_12"/>
    <property type="match status" value="1"/>
</dbReference>
<evidence type="ECO:0000313" key="3">
    <source>
        <dbReference type="EMBL" id="SVC06929.1"/>
    </source>
</evidence>
<evidence type="ECO:0000256" key="1">
    <source>
        <dbReference type="ARBA" id="ARBA00022737"/>
    </source>
</evidence>